<evidence type="ECO:0000313" key="3">
    <source>
        <dbReference type="Proteomes" id="UP000267096"/>
    </source>
</evidence>
<organism evidence="4">
    <name type="scientific">Anisakis simplex</name>
    <name type="common">Herring worm</name>
    <dbReference type="NCBI Taxonomy" id="6269"/>
    <lineage>
        <taxon>Eukaryota</taxon>
        <taxon>Metazoa</taxon>
        <taxon>Ecdysozoa</taxon>
        <taxon>Nematoda</taxon>
        <taxon>Chromadorea</taxon>
        <taxon>Rhabditida</taxon>
        <taxon>Spirurina</taxon>
        <taxon>Ascaridomorpha</taxon>
        <taxon>Ascaridoidea</taxon>
        <taxon>Anisakidae</taxon>
        <taxon>Anisakis</taxon>
        <taxon>Anisakis simplex complex</taxon>
    </lineage>
</organism>
<dbReference type="OrthoDB" id="416553at2759"/>
<accession>A0A0M3JIJ7</accession>
<reference evidence="2 3" key="2">
    <citation type="submission" date="2018-11" db="EMBL/GenBank/DDBJ databases">
        <authorList>
            <consortium name="Pathogen Informatics"/>
        </authorList>
    </citation>
    <scope>NUCLEOTIDE SEQUENCE [LARGE SCALE GENOMIC DNA]</scope>
</reference>
<proteinExistence type="predicted"/>
<gene>
    <name evidence="2" type="ORF">ASIM_LOCUS7226</name>
</gene>
<reference evidence="4" key="1">
    <citation type="submission" date="2017-02" db="UniProtKB">
        <authorList>
            <consortium name="WormBaseParasite"/>
        </authorList>
    </citation>
    <scope>IDENTIFICATION</scope>
</reference>
<name>A0A0M3JIJ7_ANISI</name>
<dbReference type="Proteomes" id="UP000267096">
    <property type="component" value="Unassembled WGS sequence"/>
</dbReference>
<evidence type="ECO:0000313" key="2">
    <source>
        <dbReference type="EMBL" id="VDK28772.1"/>
    </source>
</evidence>
<dbReference type="EMBL" id="UYRR01017089">
    <property type="protein sequence ID" value="VDK28772.1"/>
    <property type="molecule type" value="Genomic_DNA"/>
</dbReference>
<evidence type="ECO:0000313" key="4">
    <source>
        <dbReference type="WBParaSite" id="ASIM_0000746301-mRNA-1"/>
    </source>
</evidence>
<sequence length="142" mass="15410">MKPMNSVYIKIKILTLKAPSNPPPPVPIAHLKNGSPLKLLNGTSTHETNITNGMSHGDQLNKVKLNNLETAPKIDLKLPKVPPKVENSSTVSSADFNTSTATTVPKSEKLKTLQLNGHVGFDSLPHQLVRKCTEQGYIVVNI</sequence>
<evidence type="ECO:0000256" key="1">
    <source>
        <dbReference type="SAM" id="MobiDB-lite"/>
    </source>
</evidence>
<dbReference type="WBParaSite" id="ASIM_0000746301-mRNA-1">
    <property type="protein sequence ID" value="ASIM_0000746301-mRNA-1"/>
    <property type="gene ID" value="ASIM_0000746301"/>
</dbReference>
<dbReference type="AlphaFoldDB" id="A0A0M3JIJ7"/>
<protein>
    <submittedName>
        <fullName evidence="2 4">Uncharacterized protein</fullName>
    </submittedName>
</protein>
<feature type="region of interest" description="Disordered" evidence="1">
    <location>
        <begin position="81"/>
        <end position="103"/>
    </location>
</feature>
<keyword evidence="3" id="KW-1185">Reference proteome</keyword>
<feature type="compositionally biased region" description="Polar residues" evidence="1">
    <location>
        <begin position="86"/>
        <end position="103"/>
    </location>
</feature>